<reference evidence="9 10" key="1">
    <citation type="submission" date="2018-08" db="EMBL/GenBank/DDBJ databases">
        <authorList>
            <person name="Muller C M."/>
        </authorList>
    </citation>
    <scope>NUCLEOTIDE SEQUENCE [LARGE SCALE GENOMIC DNA]</scope>
</reference>
<dbReference type="InterPro" id="IPR023416">
    <property type="entry name" value="Transthyretin/HIU_hydrolase_d"/>
</dbReference>
<organism evidence="9 10">
    <name type="scientific">Blumeria graminis f. sp. tritici</name>
    <dbReference type="NCBI Taxonomy" id="62690"/>
    <lineage>
        <taxon>Eukaryota</taxon>
        <taxon>Fungi</taxon>
        <taxon>Dikarya</taxon>
        <taxon>Ascomycota</taxon>
        <taxon>Pezizomycotina</taxon>
        <taxon>Leotiomycetes</taxon>
        <taxon>Erysiphales</taxon>
        <taxon>Erysiphaceae</taxon>
        <taxon>Blumeria</taxon>
    </lineage>
</organism>
<accession>A0A9X9L8W3</accession>
<evidence type="ECO:0000259" key="8">
    <source>
        <dbReference type="Pfam" id="PF00576"/>
    </source>
</evidence>
<evidence type="ECO:0000256" key="5">
    <source>
        <dbReference type="ARBA" id="ARBA00022631"/>
    </source>
</evidence>
<dbReference type="SUPFAM" id="SSF49472">
    <property type="entry name" value="Transthyretin (synonym: prealbumin)"/>
    <property type="match status" value="1"/>
</dbReference>
<dbReference type="GO" id="GO:0006144">
    <property type="term" value="P:purine nucleobase metabolic process"/>
    <property type="evidence" value="ECO:0007669"/>
    <property type="project" value="UniProtKB-KW"/>
</dbReference>
<dbReference type="Pfam" id="PF00576">
    <property type="entry name" value="Transthyretin"/>
    <property type="match status" value="1"/>
</dbReference>
<dbReference type="InterPro" id="IPR036817">
    <property type="entry name" value="Transthyretin/HIU_hydrolase_sf"/>
</dbReference>
<comment type="function">
    <text evidence="2">Catalyzes the hydrolysis of 5-hydroxyisourate (HIU) to 2-oxo-4-hydroxy-4-carboxy-5-ureidoimidazoline (OHCU).</text>
</comment>
<dbReference type="EC" id="3.5.2.17" evidence="7"/>
<dbReference type="PANTHER" id="PTHR10395">
    <property type="entry name" value="URICASE AND TRANSTHYRETIN-RELATED"/>
    <property type="match status" value="1"/>
</dbReference>
<comment type="subunit">
    <text evidence="4 7">Homotetramer.</text>
</comment>
<dbReference type="NCBIfam" id="TIGR02962">
    <property type="entry name" value="hdxy_isourate"/>
    <property type="match status" value="1"/>
</dbReference>
<comment type="catalytic activity">
    <reaction evidence="1 7">
        <text>5-hydroxyisourate + H2O = 5-hydroxy-2-oxo-4-ureido-2,5-dihydro-1H-imidazole-5-carboxylate + H(+)</text>
        <dbReference type="Rhea" id="RHEA:23736"/>
        <dbReference type="ChEBI" id="CHEBI:15377"/>
        <dbReference type="ChEBI" id="CHEBI:15378"/>
        <dbReference type="ChEBI" id="CHEBI:18072"/>
        <dbReference type="ChEBI" id="CHEBI:58639"/>
        <dbReference type="EC" id="3.5.2.17"/>
    </reaction>
</comment>
<keyword evidence="5 7" id="KW-0659">Purine metabolism</keyword>
<evidence type="ECO:0000313" key="10">
    <source>
        <dbReference type="Proteomes" id="UP000324639"/>
    </source>
</evidence>
<evidence type="ECO:0000256" key="2">
    <source>
        <dbReference type="ARBA" id="ARBA00002704"/>
    </source>
</evidence>
<dbReference type="Proteomes" id="UP000324639">
    <property type="component" value="Chromosome Bgt_-02"/>
</dbReference>
<dbReference type="PANTHER" id="PTHR10395:SF7">
    <property type="entry name" value="5-HYDROXYISOURATE HYDROLASE"/>
    <property type="match status" value="1"/>
</dbReference>
<dbReference type="PROSITE" id="PS00768">
    <property type="entry name" value="TRANSTHYRETIN_1"/>
    <property type="match status" value="1"/>
</dbReference>
<feature type="domain" description="Transthyretin/hydroxyisourate hydrolase" evidence="8">
    <location>
        <begin position="9"/>
        <end position="149"/>
    </location>
</feature>
<evidence type="ECO:0000256" key="7">
    <source>
        <dbReference type="RuleBase" id="RU361270"/>
    </source>
</evidence>
<proteinExistence type="inferred from homology"/>
<dbReference type="InterPro" id="IPR023418">
    <property type="entry name" value="Thyroxine_BS"/>
</dbReference>
<evidence type="ECO:0000256" key="4">
    <source>
        <dbReference type="ARBA" id="ARBA00011881"/>
    </source>
</evidence>
<sequence>MATRSKDPITCHVLDTAKGVPGANIDVVLTCLSCPLGSLKAKTNSDGRISNWQKLDVSSRENSRMVDVEYHGATDIFCHVLQKGVDSSSDSVDSEKKYSLWKLEFDTETYFGQGNTFFPTVEVTFQVEAGGLYHVPLLLGPYSYTTYRGS</sequence>
<gene>
    <name evidence="9" type="ORF">BGT96224V316_LOCUS809</name>
</gene>
<dbReference type="Gene3D" id="2.60.40.180">
    <property type="entry name" value="Transthyretin/hydroxyisourate hydrolase domain"/>
    <property type="match status" value="1"/>
</dbReference>
<dbReference type="AlphaFoldDB" id="A0A9X9L8W3"/>
<keyword evidence="10" id="KW-1185">Reference proteome</keyword>
<evidence type="ECO:0000256" key="3">
    <source>
        <dbReference type="ARBA" id="ARBA00009850"/>
    </source>
</evidence>
<evidence type="ECO:0000256" key="1">
    <source>
        <dbReference type="ARBA" id="ARBA00001043"/>
    </source>
</evidence>
<dbReference type="GO" id="GO:0033971">
    <property type="term" value="F:hydroxyisourate hydrolase activity"/>
    <property type="evidence" value="ECO:0007669"/>
    <property type="project" value="UniProtKB-EC"/>
</dbReference>
<protein>
    <recommendedName>
        <fullName evidence="7">5-hydroxyisourate hydrolase</fullName>
        <shortName evidence="7">HIU hydrolase</shortName>
        <shortName evidence="7">HIUHase</shortName>
        <ecNumber evidence="7">3.5.2.17</ecNumber>
    </recommendedName>
</protein>
<evidence type="ECO:0000256" key="6">
    <source>
        <dbReference type="ARBA" id="ARBA00022801"/>
    </source>
</evidence>
<evidence type="ECO:0000313" key="9">
    <source>
        <dbReference type="EMBL" id="VCU39554.1"/>
    </source>
</evidence>
<keyword evidence="6 7" id="KW-0378">Hydrolase</keyword>
<name>A0A9X9L8W3_BLUGR</name>
<dbReference type="InterPro" id="IPR014306">
    <property type="entry name" value="Hydroxyisourate_hydrolase"/>
</dbReference>
<comment type="similarity">
    <text evidence="3 7">Belongs to the transthyretin family. 5-hydroxyisourate hydrolase subfamily.</text>
</comment>
<dbReference type="EMBL" id="LR026985">
    <property type="protein sequence ID" value="VCU39554.1"/>
    <property type="molecule type" value="Genomic_DNA"/>
</dbReference>